<dbReference type="Gene3D" id="3.90.1570.10">
    <property type="entry name" value="tt1808, chain A"/>
    <property type="match status" value="1"/>
</dbReference>
<evidence type="ECO:0000259" key="1">
    <source>
        <dbReference type="Pfam" id="PF05685"/>
    </source>
</evidence>
<dbReference type="AlphaFoldDB" id="Q7NN37"/>
<dbReference type="InterPro" id="IPR011335">
    <property type="entry name" value="Restrct_endonuc-II-like"/>
</dbReference>
<dbReference type="STRING" id="251221.gene:10758050"/>
<proteinExistence type="predicted"/>
<dbReference type="PANTHER" id="PTHR34107">
    <property type="entry name" value="SLL0198 PROTEIN-RELATED"/>
    <property type="match status" value="1"/>
</dbReference>
<feature type="domain" description="Putative restriction endonuclease" evidence="1">
    <location>
        <begin position="11"/>
        <end position="178"/>
    </location>
</feature>
<dbReference type="Pfam" id="PF05685">
    <property type="entry name" value="Uma2"/>
    <property type="match status" value="1"/>
</dbReference>
<dbReference type="PANTHER" id="PTHR34107:SF8">
    <property type="entry name" value="UNIDENTIFIED OPEN READING FRAME"/>
    <property type="match status" value="1"/>
</dbReference>
<dbReference type="PATRIC" id="fig|251221.4.peg.585"/>
<dbReference type="PhylomeDB" id="Q7NN37"/>
<dbReference type="InParanoid" id="Q7NN37"/>
<dbReference type="SUPFAM" id="SSF52980">
    <property type="entry name" value="Restriction endonuclease-like"/>
    <property type="match status" value="1"/>
</dbReference>
<dbReference type="HOGENOM" id="CLU_107036_0_0_3"/>
<name>Q7NN37_GLOVI</name>
<dbReference type="KEGG" id="gvi:glr0577"/>
<reference evidence="2 3" key="1">
    <citation type="journal article" date="2003" name="DNA Res.">
        <title>Complete genome structure of Gloeobacter violaceus PCC 7421, a cyanobacterium that lacks thylakoids.</title>
        <authorList>
            <person name="Nakamura Y."/>
            <person name="Kaneko T."/>
            <person name="Sato S."/>
            <person name="Mimuro M."/>
            <person name="Miyashita H."/>
            <person name="Tsuchiya T."/>
            <person name="Sasamoto S."/>
            <person name="Watanabe A."/>
            <person name="Kawashima K."/>
            <person name="Kishida Y."/>
            <person name="Kiyokawa C."/>
            <person name="Kohara M."/>
            <person name="Matsumoto M."/>
            <person name="Matsuno A."/>
            <person name="Nakazaki N."/>
            <person name="Shimpo S."/>
            <person name="Takeuchi C."/>
            <person name="Yamada M."/>
            <person name="Tabata S."/>
        </authorList>
    </citation>
    <scope>NUCLEOTIDE SEQUENCE [LARGE SCALE GENOMIC DNA]</scope>
    <source>
        <strain evidence="3">ATCC 29082 / PCC 7421</strain>
    </source>
</reference>
<dbReference type="OrthoDB" id="461333at2"/>
<dbReference type="eggNOG" id="COG4636">
    <property type="taxonomic scope" value="Bacteria"/>
</dbReference>
<reference evidence="2 3" key="2">
    <citation type="journal article" date="2003" name="DNA Res.">
        <title>Complete genome structure of Gloeobacter violaceus PCC 7421, a cyanobacterium that lacks thylakoids (supplement).</title>
        <authorList>
            <person name="Nakamura Y."/>
            <person name="Kaneko T."/>
            <person name="Sato S."/>
            <person name="Mimuro M."/>
            <person name="Miyashita H."/>
            <person name="Tsuchiya T."/>
            <person name="Sasamoto S."/>
            <person name="Watanabe A."/>
            <person name="Kawashima K."/>
            <person name="Kishida Y."/>
            <person name="Kiyokawa C."/>
            <person name="Kohara M."/>
            <person name="Matsumoto M."/>
            <person name="Matsuno A."/>
            <person name="Nakazaki N."/>
            <person name="Shimpo S."/>
            <person name="Takeuchi C."/>
            <person name="Yamada M."/>
            <person name="Tabata S."/>
        </authorList>
    </citation>
    <scope>NUCLEOTIDE SEQUENCE [LARGE SCALE GENOMIC DNA]</scope>
    <source>
        <strain evidence="3">ATCC 29082 / PCC 7421</strain>
    </source>
</reference>
<protein>
    <submittedName>
        <fullName evidence="2">Glr0577 protein</fullName>
    </submittedName>
</protein>
<dbReference type="InterPro" id="IPR012296">
    <property type="entry name" value="Nuclease_put_TT1808"/>
</dbReference>
<dbReference type="RefSeq" id="WP_011140580.1">
    <property type="nucleotide sequence ID" value="NC_005125.1"/>
</dbReference>
<dbReference type="EMBL" id="BA000045">
    <property type="protein sequence ID" value="BAC88518.1"/>
    <property type="molecule type" value="Genomic_DNA"/>
</dbReference>
<evidence type="ECO:0000313" key="2">
    <source>
        <dbReference type="EMBL" id="BAC88518.1"/>
    </source>
</evidence>
<dbReference type="CDD" id="cd06260">
    <property type="entry name" value="DUF820-like"/>
    <property type="match status" value="1"/>
</dbReference>
<organism evidence="2 3">
    <name type="scientific">Gloeobacter violaceus (strain ATCC 29082 / PCC 7421)</name>
    <dbReference type="NCBI Taxonomy" id="251221"/>
    <lineage>
        <taxon>Bacteria</taxon>
        <taxon>Bacillati</taxon>
        <taxon>Cyanobacteriota</taxon>
        <taxon>Cyanophyceae</taxon>
        <taxon>Gloeobacterales</taxon>
        <taxon>Gloeobacteraceae</taxon>
        <taxon>Gloeobacter</taxon>
    </lineage>
</organism>
<accession>Q7NN37</accession>
<keyword evidence="3" id="KW-1185">Reference proteome</keyword>
<evidence type="ECO:0000313" key="3">
    <source>
        <dbReference type="Proteomes" id="UP000000557"/>
    </source>
</evidence>
<dbReference type="EnsemblBacteria" id="BAC88518">
    <property type="protein sequence ID" value="BAC88518"/>
    <property type="gene ID" value="BAC88518"/>
</dbReference>
<sequence length="187" mass="21200">MVRLPSRPLTLEEFLQLPETEPASEFIDGHIFQKPMPQGKHSAIQGELPAAVNAVFRHRRIARAFPELRCTFGGRSVVPDVAVYVWDRISRDTQGAVANLFQSAPDWTVEILSPDQSQTRVVKNILHCLKYGTQMGWLIDPDEQTVFVYRPGQLPEAFEEPEARLPMPDFAEQLSLTVGELFAWLQD</sequence>
<gene>
    <name evidence="2" type="ordered locus">glr0577</name>
</gene>
<dbReference type="InterPro" id="IPR008538">
    <property type="entry name" value="Uma2"/>
</dbReference>
<dbReference type="Proteomes" id="UP000000557">
    <property type="component" value="Chromosome"/>
</dbReference>